<feature type="region of interest" description="Disordered" evidence="2">
    <location>
        <begin position="212"/>
        <end position="275"/>
    </location>
</feature>
<dbReference type="PANTHER" id="PTHR10927:SF4">
    <property type="entry name" value="RIBOSOME MATURATION PROTEIN SDO1 HOMOLOG"/>
    <property type="match status" value="1"/>
</dbReference>
<feature type="compositionally biased region" description="Basic residues" evidence="2">
    <location>
        <begin position="266"/>
        <end position="275"/>
    </location>
</feature>
<dbReference type="Proteomes" id="UP000023152">
    <property type="component" value="Unassembled WGS sequence"/>
</dbReference>
<comment type="caution">
    <text evidence="5">The sequence shown here is derived from an EMBL/GenBank/DDBJ whole genome shotgun (WGS) entry which is preliminary data.</text>
</comment>
<dbReference type="SUPFAM" id="SSF109728">
    <property type="entry name" value="Hypothetical protein AF0491, middle domain"/>
    <property type="match status" value="1"/>
</dbReference>
<dbReference type="InterPro" id="IPR002140">
    <property type="entry name" value="Sdo1/SBDS"/>
</dbReference>
<dbReference type="AlphaFoldDB" id="X6NJA0"/>
<dbReference type="PANTHER" id="PTHR10927">
    <property type="entry name" value="RIBOSOME MATURATION PROTEIN SBDS"/>
    <property type="match status" value="1"/>
</dbReference>
<evidence type="ECO:0000256" key="1">
    <source>
        <dbReference type="ARBA" id="ARBA00007433"/>
    </source>
</evidence>
<dbReference type="NCBIfam" id="TIGR00291">
    <property type="entry name" value="RNA_SBDS"/>
    <property type="match status" value="1"/>
</dbReference>
<protein>
    <submittedName>
        <fullName evidence="5">Putative RNA-associated protein</fullName>
    </submittedName>
</protein>
<accession>X6NJA0</accession>
<evidence type="ECO:0000256" key="2">
    <source>
        <dbReference type="SAM" id="MobiDB-lite"/>
    </source>
</evidence>
<dbReference type="InterPro" id="IPR037188">
    <property type="entry name" value="Sdo1/SBDS_central_sf"/>
</dbReference>
<feature type="compositionally biased region" description="Basic residues" evidence="2">
    <location>
        <begin position="226"/>
        <end position="236"/>
    </location>
</feature>
<dbReference type="InterPro" id="IPR036786">
    <property type="entry name" value="Ribosome_mat_SBDS_N_sf"/>
</dbReference>
<dbReference type="GO" id="GO:0042256">
    <property type="term" value="P:cytosolic ribosome assembly"/>
    <property type="evidence" value="ECO:0007669"/>
    <property type="project" value="InterPro"/>
</dbReference>
<dbReference type="SUPFAM" id="SSF89895">
    <property type="entry name" value="FYSH domain"/>
    <property type="match status" value="1"/>
</dbReference>
<evidence type="ECO:0000313" key="6">
    <source>
        <dbReference type="Proteomes" id="UP000023152"/>
    </source>
</evidence>
<dbReference type="EMBL" id="ASPP01008561">
    <property type="protein sequence ID" value="ETO25407.1"/>
    <property type="molecule type" value="Genomic_DNA"/>
</dbReference>
<dbReference type="OrthoDB" id="10253092at2759"/>
<evidence type="ECO:0000259" key="3">
    <source>
        <dbReference type="Pfam" id="PF01172"/>
    </source>
</evidence>
<evidence type="ECO:0000313" key="5">
    <source>
        <dbReference type="EMBL" id="ETO25407.1"/>
    </source>
</evidence>
<gene>
    <name evidence="5" type="ORF">RFI_11730</name>
</gene>
<name>X6NJA0_RETFI</name>
<comment type="similarity">
    <text evidence="1">Belongs to the SDO1/SBDS family.</text>
</comment>
<dbReference type="InterPro" id="IPR018978">
    <property type="entry name" value="SDO1/SBDS_central"/>
</dbReference>
<dbReference type="Pfam" id="PF09377">
    <property type="entry name" value="SBDS_domain_II"/>
    <property type="match status" value="1"/>
</dbReference>
<dbReference type="InterPro" id="IPR039100">
    <property type="entry name" value="Sdo1/SBDS-like"/>
</dbReference>
<reference evidence="5 6" key="1">
    <citation type="journal article" date="2013" name="Curr. Biol.">
        <title>The Genome of the Foraminiferan Reticulomyxa filosa.</title>
        <authorList>
            <person name="Glockner G."/>
            <person name="Hulsmann N."/>
            <person name="Schleicher M."/>
            <person name="Noegel A.A."/>
            <person name="Eichinger L."/>
            <person name="Gallinger C."/>
            <person name="Pawlowski J."/>
            <person name="Sierra R."/>
            <person name="Euteneuer U."/>
            <person name="Pillet L."/>
            <person name="Moustafa A."/>
            <person name="Platzer M."/>
            <person name="Groth M."/>
            <person name="Szafranski K."/>
            <person name="Schliwa M."/>
        </authorList>
    </citation>
    <scope>NUCLEOTIDE SEQUENCE [LARGE SCALE GENOMIC DNA]</scope>
</reference>
<dbReference type="InterPro" id="IPR019783">
    <property type="entry name" value="SDO1/SBDS_N"/>
</dbReference>
<proteinExistence type="inferred from homology"/>
<dbReference type="Gene3D" id="3.30.1250.10">
    <property type="entry name" value="Ribosome maturation protein SBDS, N-terminal domain"/>
    <property type="match status" value="1"/>
</dbReference>
<sequence length="275" mass="30423">MAQAKAQLVRFQQGKLKFEILTKPGTVLKYREGKLGWDKVLMADAIFTNSSRGDLASGKDLEDAFGTSNIEECCKKIVEQGELQVSAQERKDEIEAKKHEVIQHIFKNYMDPKTKLPHPPERVEACMKDCHIKIDGKKDAKKQAEDAVKAMSSKLPFTRQVAMTVRLFIKHSYVGQCNNIIHAAGNVLEQDWKSRPDGCIFVLELSKAGDGSTFSSVEEEGGGGGKKGKKAQHKGKAKPETTTSQSQTDTKEDEAAPTQGNTSQKQSKKQKKGKE</sequence>
<dbReference type="OMA" id="SNIEECC"/>
<organism evidence="5 6">
    <name type="scientific">Reticulomyxa filosa</name>
    <dbReference type="NCBI Taxonomy" id="46433"/>
    <lineage>
        <taxon>Eukaryota</taxon>
        <taxon>Sar</taxon>
        <taxon>Rhizaria</taxon>
        <taxon>Retaria</taxon>
        <taxon>Foraminifera</taxon>
        <taxon>Monothalamids</taxon>
        <taxon>Reticulomyxidae</taxon>
        <taxon>Reticulomyxa</taxon>
    </lineage>
</organism>
<keyword evidence="6" id="KW-1185">Reference proteome</keyword>
<dbReference type="Pfam" id="PF01172">
    <property type="entry name" value="SBDS_N"/>
    <property type="match status" value="1"/>
</dbReference>
<evidence type="ECO:0000259" key="4">
    <source>
        <dbReference type="Pfam" id="PF09377"/>
    </source>
</evidence>
<feature type="domain" description="Ribosome maturation protein SDO1/SBDS central" evidence="4">
    <location>
        <begin position="100"/>
        <end position="159"/>
    </location>
</feature>
<dbReference type="Gene3D" id="1.10.10.900">
    <property type="entry name" value="SBDS protein C-terminal domain, subdomain 1"/>
    <property type="match status" value="1"/>
</dbReference>
<feature type="domain" description="Ribosome maturation protein SDO1/SBDS N-terminal" evidence="3">
    <location>
        <begin position="7"/>
        <end position="91"/>
    </location>
</feature>